<keyword evidence="3" id="KW-0238">DNA-binding</keyword>
<evidence type="ECO:0000256" key="1">
    <source>
        <dbReference type="ARBA" id="ARBA00010923"/>
    </source>
</evidence>
<sequence length="442" mass="48999">MSWPLVALADVAEIQGGIQKQPKRTARDNAFPFLRVANVTARGLALDEVHTIELFDGELERYRLLRGDLLVVEGNGSASQIGRAAVWDGSITDAVHQNHLIRVRPGFQIDPRFLGHLWNSPLIRDELSRVASSTSGLHTLSVTKLKRITLPLPSLTEQRRIVDLLEDHLSRLDAGRSEVERAAAKLAILRERTVIQALTGGAEANREDARLTDVSTADGDLSALPIGWSWSRLGDVADVVGGVTKDSKKQSDPNYVEVPYLRVANVQRGRLNLDEVTKIRVPQSKADALRLRPGDVLLNEGGDRDKLARGWVWEGQVPDCIHQNHVFRARITDPRIDPYFLSWTANTIGGRWAERNGKQSVNLASISLSMIRRMPVIVPPPGEAVRIATELRDSRSDFDRLEKSIRDGMDRALVLKKSLLTAAFSGRLTSSSNELLEELESV</sequence>
<dbReference type="EMBL" id="CP000656">
    <property type="protein sequence ID" value="ABP44886.1"/>
    <property type="molecule type" value="Genomic_DNA"/>
</dbReference>
<dbReference type="SUPFAM" id="SSF116734">
    <property type="entry name" value="DNA methylase specificity domain"/>
    <property type="match status" value="2"/>
</dbReference>
<comment type="similarity">
    <text evidence="1">Belongs to the type-I restriction system S methylase family.</text>
</comment>
<evidence type="ECO:0000259" key="5">
    <source>
        <dbReference type="Pfam" id="PF01420"/>
    </source>
</evidence>
<dbReference type="CDD" id="cd17253">
    <property type="entry name" value="RMtype1_S_Eco933I-TRD2-CR2_like"/>
    <property type="match status" value="2"/>
</dbReference>
<dbReference type="GO" id="GO:0009307">
    <property type="term" value="P:DNA restriction-modification system"/>
    <property type="evidence" value="ECO:0007669"/>
    <property type="project" value="UniProtKB-KW"/>
</dbReference>
<organism evidence="6">
    <name type="scientific">Mycolicibacterium gilvum (strain PYR-GCK)</name>
    <name type="common">Mycobacterium gilvum (strain PYR-GCK)</name>
    <dbReference type="NCBI Taxonomy" id="350054"/>
    <lineage>
        <taxon>Bacteria</taxon>
        <taxon>Bacillati</taxon>
        <taxon>Actinomycetota</taxon>
        <taxon>Actinomycetes</taxon>
        <taxon>Mycobacteriales</taxon>
        <taxon>Mycobacteriaceae</taxon>
        <taxon>Mycolicibacterium</taxon>
    </lineage>
</organism>
<dbReference type="OrthoDB" id="3197085at2"/>
<comment type="subunit">
    <text evidence="4">The methyltransferase is composed of M and S polypeptides.</text>
</comment>
<dbReference type="AlphaFoldDB" id="A4T8B4"/>
<dbReference type="InterPro" id="IPR044946">
    <property type="entry name" value="Restrct_endonuc_typeI_TRD_sf"/>
</dbReference>
<proteinExistence type="inferred from homology"/>
<dbReference type="PANTHER" id="PTHR43140:SF1">
    <property type="entry name" value="TYPE I RESTRICTION ENZYME ECOKI SPECIFICITY SUBUNIT"/>
    <property type="match status" value="1"/>
</dbReference>
<dbReference type="KEGG" id="mgi:Mflv_2409"/>
<evidence type="ECO:0000256" key="3">
    <source>
        <dbReference type="ARBA" id="ARBA00023125"/>
    </source>
</evidence>
<name>A4T8B4_MYCGI</name>
<dbReference type="PANTHER" id="PTHR43140">
    <property type="entry name" value="TYPE-1 RESTRICTION ENZYME ECOKI SPECIFICITY PROTEIN"/>
    <property type="match status" value="1"/>
</dbReference>
<gene>
    <name evidence="6" type="ordered locus">Mflv_2409</name>
</gene>
<dbReference type="Gene3D" id="3.90.220.20">
    <property type="entry name" value="DNA methylase specificity domains"/>
    <property type="match status" value="2"/>
</dbReference>
<dbReference type="STRING" id="350054.Mflv_2409"/>
<dbReference type="eggNOG" id="COG0732">
    <property type="taxonomic scope" value="Bacteria"/>
</dbReference>
<dbReference type="REBASE" id="14998">
    <property type="entry name" value="S.MgiORF2413P"/>
</dbReference>
<evidence type="ECO:0000256" key="4">
    <source>
        <dbReference type="ARBA" id="ARBA00038652"/>
    </source>
</evidence>
<dbReference type="InterPro" id="IPR051212">
    <property type="entry name" value="Type-I_RE_S_subunit"/>
</dbReference>
<reference evidence="6" key="1">
    <citation type="submission" date="2007-04" db="EMBL/GenBank/DDBJ databases">
        <authorList>
            <consortium name="US DOE Joint Genome Institute"/>
            <person name="Copeland A."/>
            <person name="Lucas S."/>
            <person name="Lapidus A."/>
            <person name="Barry K."/>
            <person name="Detter J.C."/>
            <person name="Glavina del Rio T."/>
            <person name="Hammon N."/>
            <person name="Israni S."/>
            <person name="Dalin E."/>
            <person name="Tice H."/>
            <person name="Pitluck S."/>
            <person name="Chain P."/>
            <person name="Malfatti S."/>
            <person name="Shin M."/>
            <person name="Vergez L."/>
            <person name="Schmutz J."/>
            <person name="Larimer F."/>
            <person name="Land M."/>
            <person name="Hauser L."/>
            <person name="Kyrpides N."/>
            <person name="Mikhailova N."/>
            <person name="Miller C."/>
            <person name="Richardson P."/>
        </authorList>
    </citation>
    <scope>NUCLEOTIDE SEQUENCE</scope>
    <source>
        <strain evidence="6">PYR-GCK</strain>
    </source>
</reference>
<feature type="domain" description="Type I restriction modification DNA specificity" evidence="5">
    <location>
        <begin position="3"/>
        <end position="174"/>
    </location>
</feature>
<keyword evidence="2" id="KW-0680">Restriction system</keyword>
<evidence type="ECO:0000256" key="2">
    <source>
        <dbReference type="ARBA" id="ARBA00022747"/>
    </source>
</evidence>
<dbReference type="Pfam" id="PF01420">
    <property type="entry name" value="Methylase_S"/>
    <property type="match status" value="1"/>
</dbReference>
<dbReference type="InterPro" id="IPR000055">
    <property type="entry name" value="Restrct_endonuc_typeI_TRD"/>
</dbReference>
<accession>A4T8B4</accession>
<evidence type="ECO:0000313" key="6">
    <source>
        <dbReference type="EMBL" id="ABP44886.1"/>
    </source>
</evidence>
<reference evidence="6" key="2">
    <citation type="journal article" date="2013" name="PLoS ONE">
        <title>A Gene Expression Study of the Activities of Aromatic Ring-Cleavage Dioxygenases in Mycobacterium gilvum PYR-GCK to Changes in Salinity and pH during Pyrene Degradation.</title>
        <authorList>
            <person name="Badejo A.C."/>
            <person name="Badejo A.O."/>
            <person name="Shin K.H."/>
            <person name="Chai Y.G."/>
        </authorList>
    </citation>
    <scope>NUCLEOTIDE SEQUENCE [LARGE SCALE GENOMIC DNA]</scope>
    <source>
        <strain evidence="6">PYR-GCK</strain>
    </source>
</reference>
<protein>
    <submittedName>
        <fullName evidence="6">Restriction modification system DNA specificity domain</fullName>
    </submittedName>
</protein>
<dbReference type="HOGENOM" id="CLU_021095_10_0_11"/>
<dbReference type="GO" id="GO:0003677">
    <property type="term" value="F:DNA binding"/>
    <property type="evidence" value="ECO:0007669"/>
    <property type="project" value="UniProtKB-KW"/>
</dbReference>